<name>A0A4R6RKP1_9HYPH</name>
<gene>
    <name evidence="2" type="ORF">EDD54_0554</name>
</gene>
<dbReference type="Gene3D" id="1.20.120.330">
    <property type="entry name" value="Nucleotidyltransferases domain 2"/>
    <property type="match status" value="1"/>
</dbReference>
<evidence type="ECO:0000313" key="3">
    <source>
        <dbReference type="Proteomes" id="UP000294547"/>
    </source>
</evidence>
<accession>A0A4R6RKP1</accession>
<reference evidence="2 3" key="1">
    <citation type="submission" date="2019-03" db="EMBL/GenBank/DDBJ databases">
        <title>Genomic Encyclopedia of Type Strains, Phase IV (KMG-IV): sequencing the most valuable type-strain genomes for metagenomic binning, comparative biology and taxonomic classification.</title>
        <authorList>
            <person name="Goeker M."/>
        </authorList>
    </citation>
    <scope>NUCLEOTIDE SEQUENCE [LARGE SCALE GENOMIC DNA]</scope>
    <source>
        <strain evidence="2 3">DSM 102969</strain>
    </source>
</reference>
<comment type="caution">
    <text evidence="2">The sequence shown here is derived from an EMBL/GenBank/DDBJ whole genome shotgun (WGS) entry which is preliminary data.</text>
</comment>
<sequence>MTADSLRLKRIRSFVTLAGRELRAAELLAAELPAEATFQAQQSVEKLLRAVIEAEDKRAGTTHDIRQLADLIGSQHALRQSFLALEDLSSAATRYRYPSGSGGLAAPPTSDELRTTLAAIRSLTIDVIRFLETRQLISKG</sequence>
<dbReference type="InterPro" id="IPR007842">
    <property type="entry name" value="HEPN_dom"/>
</dbReference>
<organism evidence="2 3">
    <name type="scientific">Oharaeibacter diazotrophicus</name>
    <dbReference type="NCBI Taxonomy" id="1920512"/>
    <lineage>
        <taxon>Bacteria</taxon>
        <taxon>Pseudomonadati</taxon>
        <taxon>Pseudomonadota</taxon>
        <taxon>Alphaproteobacteria</taxon>
        <taxon>Hyphomicrobiales</taxon>
        <taxon>Pleomorphomonadaceae</taxon>
        <taxon>Oharaeibacter</taxon>
    </lineage>
</organism>
<dbReference type="Proteomes" id="UP000294547">
    <property type="component" value="Unassembled WGS sequence"/>
</dbReference>
<evidence type="ECO:0000313" key="2">
    <source>
        <dbReference type="EMBL" id="TDP86675.1"/>
    </source>
</evidence>
<dbReference type="EMBL" id="SNXY01000006">
    <property type="protein sequence ID" value="TDP86675.1"/>
    <property type="molecule type" value="Genomic_DNA"/>
</dbReference>
<dbReference type="RefSeq" id="WP_126536793.1">
    <property type="nucleotide sequence ID" value="NZ_BSPM01000008.1"/>
</dbReference>
<keyword evidence="3" id="KW-1185">Reference proteome</keyword>
<feature type="domain" description="HEPN" evidence="1">
    <location>
        <begin position="20"/>
        <end position="119"/>
    </location>
</feature>
<dbReference type="Pfam" id="PF05168">
    <property type="entry name" value="HEPN"/>
    <property type="match status" value="1"/>
</dbReference>
<evidence type="ECO:0000259" key="1">
    <source>
        <dbReference type="Pfam" id="PF05168"/>
    </source>
</evidence>
<protein>
    <submittedName>
        <fullName evidence="2">HEPN domain-containing protein</fullName>
    </submittedName>
</protein>
<dbReference type="AlphaFoldDB" id="A0A4R6RKP1"/>
<dbReference type="SUPFAM" id="SSF81593">
    <property type="entry name" value="Nucleotidyltransferase substrate binding subunit/domain"/>
    <property type="match status" value="1"/>
</dbReference>
<proteinExistence type="predicted"/>